<gene>
    <name evidence="1" type="ORF">GCM10011574_12630</name>
</gene>
<evidence type="ECO:0008006" key="3">
    <source>
        <dbReference type="Google" id="ProtNLM"/>
    </source>
</evidence>
<dbReference type="AlphaFoldDB" id="A0A8H9GV55"/>
<dbReference type="Proteomes" id="UP000653480">
    <property type="component" value="Unassembled WGS sequence"/>
</dbReference>
<dbReference type="InterPro" id="IPR012349">
    <property type="entry name" value="Split_barrel_FMN-bd"/>
</dbReference>
<reference evidence="1" key="2">
    <citation type="submission" date="2020-09" db="EMBL/GenBank/DDBJ databases">
        <authorList>
            <person name="Sun Q."/>
            <person name="Zhou Y."/>
        </authorList>
    </citation>
    <scope>NUCLEOTIDE SEQUENCE</scope>
    <source>
        <strain evidence="1">CGMCC 4.7138</strain>
    </source>
</reference>
<dbReference type="EMBL" id="BMMN01000002">
    <property type="protein sequence ID" value="GGO03097.1"/>
    <property type="molecule type" value="Genomic_DNA"/>
</dbReference>
<sequence length="346" mass="37545">MTTLINATTPATPTALTTLTTPAAWPCEAAELFDRAVVCEYASLTRDGRPVTWPVTPYAGRGGTLDVSTGLTYPDKAERARRDPRVALLYSSAEGTGLDRPPVVLVQGRAAVRDADLQANTDRYVRESLARTGSGFAGMPWFLTKRLGWYFARIYVEVTPERIVWWPEGDLSGTPKVWTRPGEAVAPVSDPAPNGPRLPSRSVAPADWRPFAGRAARLGDPVVTMVDAGGMPLAVRTRSAVRTEAGFDLLLPAGVEAVAGPVCLTFHRHGPKMEWQENVVLVGTATGEGDRLAVRVERALNDWSLAGSGRERFRSFLGQGRVLSKRLRAEAGRRGQPVPVVRRPRT</sequence>
<reference evidence="1" key="1">
    <citation type="journal article" date="2014" name="Int. J. Syst. Evol. Microbiol.">
        <title>Complete genome sequence of Corynebacterium casei LMG S-19264T (=DSM 44701T), isolated from a smear-ripened cheese.</title>
        <authorList>
            <consortium name="US DOE Joint Genome Institute (JGI-PGF)"/>
            <person name="Walter F."/>
            <person name="Albersmeier A."/>
            <person name="Kalinowski J."/>
            <person name="Ruckert C."/>
        </authorList>
    </citation>
    <scope>NUCLEOTIDE SEQUENCE</scope>
    <source>
        <strain evidence="1">CGMCC 4.7138</strain>
    </source>
</reference>
<comment type="caution">
    <text evidence="1">The sequence shown here is derived from an EMBL/GenBank/DDBJ whole genome shotgun (WGS) entry which is preliminary data.</text>
</comment>
<accession>A0A8H9GV55</accession>
<organism evidence="1 2">
    <name type="scientific">Microbispora bryophytorum</name>
    <dbReference type="NCBI Taxonomy" id="1460882"/>
    <lineage>
        <taxon>Bacteria</taxon>
        <taxon>Bacillati</taxon>
        <taxon>Actinomycetota</taxon>
        <taxon>Actinomycetes</taxon>
        <taxon>Streptosporangiales</taxon>
        <taxon>Streptosporangiaceae</taxon>
        <taxon>Microbispora</taxon>
    </lineage>
</organism>
<evidence type="ECO:0000313" key="2">
    <source>
        <dbReference type="Proteomes" id="UP000653480"/>
    </source>
</evidence>
<proteinExistence type="predicted"/>
<keyword evidence="2" id="KW-1185">Reference proteome</keyword>
<name>A0A8H9GV55_9ACTN</name>
<protein>
    <recommendedName>
        <fullName evidence="3">Hemerythrin</fullName>
    </recommendedName>
</protein>
<dbReference type="SUPFAM" id="SSF50475">
    <property type="entry name" value="FMN-binding split barrel"/>
    <property type="match status" value="1"/>
</dbReference>
<dbReference type="Gene3D" id="2.30.110.10">
    <property type="entry name" value="Electron Transport, Fmn-binding Protein, Chain A"/>
    <property type="match status" value="1"/>
</dbReference>
<evidence type="ECO:0000313" key="1">
    <source>
        <dbReference type="EMBL" id="GGO03097.1"/>
    </source>
</evidence>